<comment type="cofactor">
    <cofactor evidence="1 5">
        <name>pyridoxal 5'-phosphate</name>
        <dbReference type="ChEBI" id="CHEBI:597326"/>
    </cofactor>
</comment>
<accession>A0A956LY36</accession>
<dbReference type="GO" id="GO:0008483">
    <property type="term" value="F:transaminase activity"/>
    <property type="evidence" value="ECO:0007669"/>
    <property type="project" value="UniProtKB-KW"/>
</dbReference>
<organism evidence="6 7">
    <name type="scientific">Eiseniibacteriota bacterium</name>
    <dbReference type="NCBI Taxonomy" id="2212470"/>
    <lineage>
        <taxon>Bacteria</taxon>
        <taxon>Candidatus Eiseniibacteriota</taxon>
    </lineage>
</organism>
<dbReference type="PANTHER" id="PTHR42743">
    <property type="entry name" value="AMINO-ACID AMINOTRANSFERASE"/>
    <property type="match status" value="1"/>
</dbReference>
<comment type="caution">
    <text evidence="6">The sequence shown here is derived from an EMBL/GenBank/DDBJ whole genome shotgun (WGS) entry which is preliminary data.</text>
</comment>
<dbReference type="InterPro" id="IPR036038">
    <property type="entry name" value="Aminotransferase-like"/>
</dbReference>
<evidence type="ECO:0000256" key="5">
    <source>
        <dbReference type="RuleBase" id="RU004516"/>
    </source>
</evidence>
<keyword evidence="6" id="KW-0808">Transferase</keyword>
<evidence type="ECO:0000256" key="2">
    <source>
        <dbReference type="ARBA" id="ARBA00009320"/>
    </source>
</evidence>
<dbReference type="InterPro" id="IPR043131">
    <property type="entry name" value="BCAT-like_N"/>
</dbReference>
<dbReference type="Gene3D" id="3.20.10.10">
    <property type="entry name" value="D-amino Acid Aminotransferase, subunit A, domain 2"/>
    <property type="match status" value="1"/>
</dbReference>
<evidence type="ECO:0000256" key="4">
    <source>
        <dbReference type="RuleBase" id="RU004106"/>
    </source>
</evidence>
<dbReference type="GO" id="GO:0046394">
    <property type="term" value="P:carboxylic acid biosynthetic process"/>
    <property type="evidence" value="ECO:0007669"/>
    <property type="project" value="UniProtKB-ARBA"/>
</dbReference>
<dbReference type="Gene3D" id="3.30.470.10">
    <property type="match status" value="1"/>
</dbReference>
<dbReference type="EMBL" id="JAGQHR010000019">
    <property type="protein sequence ID" value="MCA9726320.1"/>
    <property type="molecule type" value="Genomic_DNA"/>
</dbReference>
<dbReference type="PROSITE" id="PS00770">
    <property type="entry name" value="AA_TRANSFER_CLASS_4"/>
    <property type="match status" value="1"/>
</dbReference>
<dbReference type="Pfam" id="PF01063">
    <property type="entry name" value="Aminotran_4"/>
    <property type="match status" value="1"/>
</dbReference>
<dbReference type="InterPro" id="IPR018300">
    <property type="entry name" value="Aminotrans_IV_CS"/>
</dbReference>
<reference evidence="6" key="1">
    <citation type="submission" date="2020-04" db="EMBL/GenBank/DDBJ databases">
        <authorList>
            <person name="Zhang T."/>
        </authorList>
    </citation>
    <scope>NUCLEOTIDE SEQUENCE</scope>
    <source>
        <strain evidence="6">HKST-UBA01</strain>
    </source>
</reference>
<keyword evidence="3 5" id="KW-0663">Pyridoxal phosphate</keyword>
<evidence type="ECO:0000256" key="1">
    <source>
        <dbReference type="ARBA" id="ARBA00001933"/>
    </source>
</evidence>
<protein>
    <submittedName>
        <fullName evidence="6">Aminotransferase class IV</fullName>
    </submittedName>
</protein>
<dbReference type="InterPro" id="IPR001544">
    <property type="entry name" value="Aminotrans_IV"/>
</dbReference>
<evidence type="ECO:0000313" key="6">
    <source>
        <dbReference type="EMBL" id="MCA9726320.1"/>
    </source>
</evidence>
<reference evidence="6" key="2">
    <citation type="journal article" date="2021" name="Microbiome">
        <title>Successional dynamics and alternative stable states in a saline activated sludge microbial community over 9 years.</title>
        <authorList>
            <person name="Wang Y."/>
            <person name="Ye J."/>
            <person name="Ju F."/>
            <person name="Liu L."/>
            <person name="Boyd J.A."/>
            <person name="Deng Y."/>
            <person name="Parks D.H."/>
            <person name="Jiang X."/>
            <person name="Yin X."/>
            <person name="Woodcroft B.J."/>
            <person name="Tyson G.W."/>
            <person name="Hugenholtz P."/>
            <person name="Polz M.F."/>
            <person name="Zhang T."/>
        </authorList>
    </citation>
    <scope>NUCLEOTIDE SEQUENCE</scope>
    <source>
        <strain evidence="6">HKST-UBA01</strain>
    </source>
</reference>
<comment type="similarity">
    <text evidence="2 4">Belongs to the class-IV pyridoxal-phosphate-dependent aminotransferase family.</text>
</comment>
<gene>
    <name evidence="6" type="ORF">KC729_01460</name>
</gene>
<dbReference type="SUPFAM" id="SSF56752">
    <property type="entry name" value="D-aminoacid aminotransferase-like PLP-dependent enzymes"/>
    <property type="match status" value="2"/>
</dbReference>
<keyword evidence="6" id="KW-0032">Aminotransferase</keyword>
<dbReference type="AlphaFoldDB" id="A0A956LY36"/>
<evidence type="ECO:0000313" key="7">
    <source>
        <dbReference type="Proteomes" id="UP000697710"/>
    </source>
</evidence>
<evidence type="ECO:0000256" key="3">
    <source>
        <dbReference type="ARBA" id="ARBA00022898"/>
    </source>
</evidence>
<proteinExistence type="inferred from homology"/>
<dbReference type="CDD" id="cd00449">
    <property type="entry name" value="PLPDE_IV"/>
    <property type="match status" value="1"/>
</dbReference>
<dbReference type="InterPro" id="IPR043132">
    <property type="entry name" value="BCAT-like_C"/>
</dbReference>
<dbReference type="InterPro" id="IPR050571">
    <property type="entry name" value="Class-IV_PLP-Dep_Aminotrnsfr"/>
</dbReference>
<name>A0A956LY36_UNCEI</name>
<dbReference type="Proteomes" id="UP000697710">
    <property type="component" value="Unassembled WGS sequence"/>
</dbReference>
<sequence length="332" mass="35634">MEPDPTSVATGIAWVVFGGAIVPAQDARVSVLAESFLYGETLFETMRAQRGAPVWFQEHWDRLSSSAAKLEFSLPDASVVEVSIRELLCRCGLKEARVRLTLTRDAMPGWIVTAVPLVPPSGSSPCERGVKVVGWTPDAAPWGGSGIVAKSGAWMALASARRRAARAGAWDALRTDPAGRILEGTASNVFWIRHGVLETPALALGVLPGIIRAKLLAHAADWGLEAREVEEPIRLAEGDGGESFHLPKGVAEAAFRLPERDAEGTIRLPAGEGNRSIRLAEVDEVLLTNSLWDVVPVVQCDELAIGGGRVGPWAERLRAEMLDLSLRSGTRM</sequence>
<dbReference type="PANTHER" id="PTHR42743:SF11">
    <property type="entry name" value="AMINODEOXYCHORISMATE LYASE"/>
    <property type="match status" value="1"/>
</dbReference>